<protein>
    <submittedName>
        <fullName evidence="3">Uncharacterized protein LOC105360332</fullName>
    </submittedName>
</protein>
<keyword evidence="2" id="KW-1185">Reference proteome</keyword>
<dbReference type="Proteomes" id="UP000695007">
    <property type="component" value="Unplaced"/>
</dbReference>
<proteinExistence type="predicted"/>
<dbReference type="InterPro" id="IPR000884">
    <property type="entry name" value="TSP1_rpt"/>
</dbReference>
<dbReference type="SUPFAM" id="SSF82895">
    <property type="entry name" value="TSP-1 type 1 repeat"/>
    <property type="match status" value="1"/>
</dbReference>
<accession>A0AAJ6YCL5</accession>
<feature type="region of interest" description="Disordered" evidence="1">
    <location>
        <begin position="133"/>
        <end position="210"/>
    </location>
</feature>
<reference evidence="3" key="1">
    <citation type="submission" date="2025-08" db="UniProtKB">
        <authorList>
            <consortium name="RefSeq"/>
        </authorList>
    </citation>
    <scope>IDENTIFICATION</scope>
</reference>
<dbReference type="KEGG" id="csol:105360332"/>
<dbReference type="InterPro" id="IPR036383">
    <property type="entry name" value="TSP1_rpt_sf"/>
</dbReference>
<feature type="compositionally biased region" description="Acidic residues" evidence="1">
    <location>
        <begin position="133"/>
        <end position="170"/>
    </location>
</feature>
<dbReference type="Gene3D" id="2.20.100.10">
    <property type="entry name" value="Thrombospondin type-1 (TSP1) repeat"/>
    <property type="match status" value="1"/>
</dbReference>
<dbReference type="Pfam" id="PF00090">
    <property type="entry name" value="TSP_1"/>
    <property type="match status" value="1"/>
</dbReference>
<dbReference type="GeneID" id="105360332"/>
<name>A0AAJ6YCL5_9HYME</name>
<feature type="compositionally biased region" description="Basic and acidic residues" evidence="1">
    <location>
        <begin position="171"/>
        <end position="184"/>
    </location>
</feature>
<sequence length="416" mass="47688">MPRSRLRPRDLAIAWLVIVAGVIQAVGELRRNTLGGTPFPARPGLDTGSNFAMPNSMNKKQAQPKTLPLISGPEILDDPEALINSDSYDPRQRVKRIPDLFDSPPEAIEIPWSNHLSRMSDIYELIRKMRYEGEEEREEHDDNDNDDEDTCAEDDYENGNESYYEDEDEDKKDMPGREDERRMNGPEVEGVSNYDTNDADYHDNSYQHSKPRPILKATDRKASGEYCEEDDEDYLVKEIKGLSDMGRRRTNENYGNYGNYGNSVEMATVERSAKDSQLFHNVVSLNDEGDLHNLAKINKNDIRELRSLLGQTIAKVESLHSAMSKVKSPTNNQRQLNSNEKSMRSRYLVDGHRGVIAPYQQPYWDQWTSWTSCSVTCGRGHRSRTRHCLRDCGELVAQHEERLCRFPGCPTNFLSY</sequence>
<dbReference type="SMART" id="SM00209">
    <property type="entry name" value="TSP1"/>
    <property type="match status" value="1"/>
</dbReference>
<evidence type="ECO:0000313" key="3">
    <source>
        <dbReference type="RefSeq" id="XP_011495526.1"/>
    </source>
</evidence>
<evidence type="ECO:0000256" key="1">
    <source>
        <dbReference type="SAM" id="MobiDB-lite"/>
    </source>
</evidence>
<dbReference type="PROSITE" id="PS50092">
    <property type="entry name" value="TSP1"/>
    <property type="match status" value="1"/>
</dbReference>
<organism evidence="2 3">
    <name type="scientific">Ceratosolen solmsi marchali</name>
    <dbReference type="NCBI Taxonomy" id="326594"/>
    <lineage>
        <taxon>Eukaryota</taxon>
        <taxon>Metazoa</taxon>
        <taxon>Ecdysozoa</taxon>
        <taxon>Arthropoda</taxon>
        <taxon>Hexapoda</taxon>
        <taxon>Insecta</taxon>
        <taxon>Pterygota</taxon>
        <taxon>Neoptera</taxon>
        <taxon>Endopterygota</taxon>
        <taxon>Hymenoptera</taxon>
        <taxon>Apocrita</taxon>
        <taxon>Proctotrupomorpha</taxon>
        <taxon>Chalcidoidea</taxon>
        <taxon>Agaonidae</taxon>
        <taxon>Agaoninae</taxon>
        <taxon>Ceratosolen</taxon>
    </lineage>
</organism>
<gene>
    <name evidence="3" type="primary">LOC105360332</name>
</gene>
<evidence type="ECO:0000313" key="2">
    <source>
        <dbReference type="Proteomes" id="UP000695007"/>
    </source>
</evidence>
<dbReference type="AlphaFoldDB" id="A0AAJ6YCL5"/>
<dbReference type="RefSeq" id="XP_011495526.1">
    <property type="nucleotide sequence ID" value="XM_011497224.1"/>
</dbReference>